<feature type="compositionally biased region" description="Polar residues" evidence="1">
    <location>
        <begin position="234"/>
        <end position="258"/>
    </location>
</feature>
<dbReference type="RefSeq" id="XP_014009310.1">
    <property type="nucleotide sequence ID" value="XM_014153835.1"/>
</dbReference>
<dbReference type="GeneID" id="106576593"/>
<evidence type="ECO:0000313" key="4">
    <source>
        <dbReference type="RefSeq" id="XP_014009311.1"/>
    </source>
</evidence>
<reference evidence="3 4" key="1">
    <citation type="submission" date="2025-04" db="UniProtKB">
        <authorList>
            <consortium name="RefSeq"/>
        </authorList>
    </citation>
    <scope>IDENTIFICATION</scope>
    <source>
        <tissue evidence="3 4">Muscle</tissue>
    </source>
</reference>
<dbReference type="Proteomes" id="UP001652741">
    <property type="component" value="Chromosome ssa17"/>
</dbReference>
<keyword evidence="2" id="KW-1185">Reference proteome</keyword>
<evidence type="ECO:0000313" key="5">
    <source>
        <dbReference type="RefSeq" id="XP_045554645.1"/>
    </source>
</evidence>
<feature type="compositionally biased region" description="Low complexity" evidence="1">
    <location>
        <begin position="217"/>
        <end position="233"/>
    </location>
</feature>
<feature type="region of interest" description="Disordered" evidence="1">
    <location>
        <begin position="1"/>
        <end position="23"/>
    </location>
</feature>
<dbReference type="RefSeq" id="XP_045554645.1">
    <property type="nucleotide sequence ID" value="XM_045698689.1"/>
</dbReference>
<gene>
    <name evidence="3 4 5" type="primary">LOC106576593</name>
</gene>
<accession>A0A1S3N2Q7</accession>
<protein>
    <submittedName>
        <fullName evidence="3 4 5">Uncharacterized protein LOC106576593</fullName>
    </submittedName>
</protein>
<evidence type="ECO:0000256" key="1">
    <source>
        <dbReference type="SAM" id="MobiDB-lite"/>
    </source>
</evidence>
<proteinExistence type="predicted"/>
<feature type="compositionally biased region" description="Basic residues" evidence="1">
    <location>
        <begin position="1"/>
        <end position="11"/>
    </location>
</feature>
<feature type="compositionally biased region" description="Polar residues" evidence="1">
    <location>
        <begin position="12"/>
        <end position="23"/>
    </location>
</feature>
<feature type="region of interest" description="Disordered" evidence="1">
    <location>
        <begin position="199"/>
        <end position="265"/>
    </location>
</feature>
<dbReference type="RefSeq" id="XP_014009311.1">
    <property type="nucleotide sequence ID" value="XM_014153836.1"/>
</dbReference>
<evidence type="ECO:0000313" key="2">
    <source>
        <dbReference type="Proteomes" id="UP001652741"/>
    </source>
</evidence>
<name>A0A1S3N2Q7_SALSA</name>
<organism evidence="2 4">
    <name type="scientific">Salmo salar</name>
    <name type="common">Atlantic salmon</name>
    <dbReference type="NCBI Taxonomy" id="8030"/>
    <lineage>
        <taxon>Eukaryota</taxon>
        <taxon>Metazoa</taxon>
        <taxon>Chordata</taxon>
        <taxon>Craniata</taxon>
        <taxon>Vertebrata</taxon>
        <taxon>Euteleostomi</taxon>
        <taxon>Actinopterygii</taxon>
        <taxon>Neopterygii</taxon>
        <taxon>Teleostei</taxon>
        <taxon>Protacanthopterygii</taxon>
        <taxon>Salmoniformes</taxon>
        <taxon>Salmonidae</taxon>
        <taxon>Salmoninae</taxon>
        <taxon>Salmo</taxon>
    </lineage>
</organism>
<dbReference type="AlphaFoldDB" id="A0A1S3N2Q7"/>
<dbReference type="KEGG" id="sasa:106576593"/>
<evidence type="ECO:0000313" key="3">
    <source>
        <dbReference type="RefSeq" id="XP_014009310.1"/>
    </source>
</evidence>
<sequence length="293" mass="31601">MPKRGRKKKRSTPVTIENARNNEATPDSIRRYAGKIVEYIAQSTTAFSQEDVSGVGLHNILGKTVEGLLQKVCGGVSSVLNKYLYGAGVLSDAVIPVNLLPVAPNGDNQKMEKRWQDCTEEDCELIIIRLTGTVIITMLDSVMESCRMDPTHSSFLEELGLTMEMVKIIRDVAECAANATSNDFSQFTVGGVPLFQRPLSNLSSGPSQPAPPQNALPTSTVPTPVSKVSSASPRSTDSGSSQVRKPRQSTEGVQSLSERQQDSGEEITSLVIETILRSVADLARHGLLPSCTQ</sequence>